<feature type="repeat" description="Solcar" evidence="8">
    <location>
        <begin position="266"/>
        <end position="355"/>
    </location>
</feature>
<dbReference type="PRINTS" id="PR00926">
    <property type="entry name" value="MITOCARRIER"/>
</dbReference>
<evidence type="ECO:0000256" key="4">
    <source>
        <dbReference type="ARBA" id="ARBA00022692"/>
    </source>
</evidence>
<comment type="subcellular location">
    <subcellularLocation>
        <location evidence="1">Membrane</location>
        <topology evidence="1">Multi-pass membrane protein</topology>
    </subcellularLocation>
</comment>
<dbReference type="Gene3D" id="1.50.40.10">
    <property type="entry name" value="Mitochondrial carrier domain"/>
    <property type="match status" value="2"/>
</dbReference>
<protein>
    <submittedName>
        <fullName evidence="10">MC family transporter: aspartate/glutamate</fullName>
    </submittedName>
</protein>
<keyword evidence="5" id="KW-0677">Repeat</keyword>
<dbReference type="AlphaFoldDB" id="A4RRE5"/>
<dbReference type="GeneID" id="4999443"/>
<dbReference type="RefSeq" id="XP_001415557.1">
    <property type="nucleotide sequence ID" value="XM_001415520.1"/>
</dbReference>
<name>A4RRE5_OSTLU</name>
<dbReference type="InterPro" id="IPR002067">
    <property type="entry name" value="MCP"/>
</dbReference>
<dbReference type="SUPFAM" id="SSF103506">
    <property type="entry name" value="Mitochondrial carrier"/>
    <property type="match status" value="1"/>
</dbReference>
<gene>
    <name evidence="10" type="ORF">OSTLU_28989</name>
</gene>
<dbReference type="eggNOG" id="KOG0768">
    <property type="taxonomic scope" value="Eukaryota"/>
</dbReference>
<keyword evidence="3 9" id="KW-0813">Transport</keyword>
<dbReference type="InterPro" id="IPR018108">
    <property type="entry name" value="MCP_transmembrane"/>
</dbReference>
<comment type="similarity">
    <text evidence="2 9">Belongs to the mitochondrial carrier (TC 2.A.29) family.</text>
</comment>
<dbReference type="HOGENOM" id="CLU_036137_0_0_1"/>
<dbReference type="OMA" id="FFCFYEA"/>
<keyword evidence="6" id="KW-1133">Transmembrane helix</keyword>
<dbReference type="Gramene" id="ABO93849">
    <property type="protein sequence ID" value="ABO93849"/>
    <property type="gene ID" value="OSTLU_28989"/>
</dbReference>
<evidence type="ECO:0000256" key="5">
    <source>
        <dbReference type="ARBA" id="ARBA00022737"/>
    </source>
</evidence>
<evidence type="ECO:0000313" key="10">
    <source>
        <dbReference type="EMBL" id="ABO93849.1"/>
    </source>
</evidence>
<keyword evidence="11" id="KW-1185">Reference proteome</keyword>
<evidence type="ECO:0000256" key="6">
    <source>
        <dbReference type="ARBA" id="ARBA00022989"/>
    </source>
</evidence>
<dbReference type="GO" id="GO:0016020">
    <property type="term" value="C:membrane"/>
    <property type="evidence" value="ECO:0007669"/>
    <property type="project" value="UniProtKB-SubCell"/>
</dbReference>
<accession>A4RRE5</accession>
<sequence length="421" mass="43953">MGKKEVSATTLLGRRGRLTRPRRHGEEYVEVSMATAAQSSALKDIGRFVPVKDIIAGGLARAASQSTIHPLDTVKVRMQATLKGVAGAAAPTPPSVGKYGVGLSAVSNGAVSLGKRSLASAAKAGATKFTSEVGMMYKGCFGAATGAGIAIGAYFAFYGTAKKLLQEKSDMPVSQIAFVAGGIGALGSSIVKVPAAVCIRSVQAGVYPNVIAAGRRITAAAGPRGLFTGYIPTLLEDVPDMAVKFAAYETLRTMHRSFMKKSKDESSTGADIVMGLIAGSVAAAATTPLDVVKTRMMCNASSRPSFGGAIMGVWKDSPPGVGRVRTFFTGVRPRAVSNGINSAIFFCFYEALRSGLVKAETEREQQRLQEINASNAAMKNSRRAYSGVSVDAVHYSTPSHVGRVTEASMTLALAKKNRKNA</sequence>
<dbReference type="Pfam" id="PF00153">
    <property type="entry name" value="Mito_carr"/>
    <property type="match status" value="3"/>
</dbReference>
<dbReference type="Proteomes" id="UP000001568">
    <property type="component" value="Chromosome 1"/>
</dbReference>
<dbReference type="KEGG" id="olu:OSTLU_28989"/>
<dbReference type="STRING" id="436017.A4RRE5"/>
<evidence type="ECO:0000313" key="11">
    <source>
        <dbReference type="Proteomes" id="UP000001568"/>
    </source>
</evidence>
<organism evidence="10 11">
    <name type="scientific">Ostreococcus lucimarinus (strain CCE9901)</name>
    <dbReference type="NCBI Taxonomy" id="436017"/>
    <lineage>
        <taxon>Eukaryota</taxon>
        <taxon>Viridiplantae</taxon>
        <taxon>Chlorophyta</taxon>
        <taxon>Mamiellophyceae</taxon>
        <taxon>Mamiellales</taxon>
        <taxon>Bathycoccaceae</taxon>
        <taxon>Ostreococcus</taxon>
    </lineage>
</organism>
<keyword evidence="4 8" id="KW-0812">Transmembrane</keyword>
<evidence type="ECO:0000256" key="1">
    <source>
        <dbReference type="ARBA" id="ARBA00004141"/>
    </source>
</evidence>
<proteinExistence type="inferred from homology"/>
<evidence type="ECO:0000256" key="9">
    <source>
        <dbReference type="RuleBase" id="RU000488"/>
    </source>
</evidence>
<feature type="repeat" description="Solcar" evidence="8">
    <location>
        <begin position="172"/>
        <end position="254"/>
    </location>
</feature>
<dbReference type="PANTHER" id="PTHR45667">
    <property type="entry name" value="S-ADENOSYLMETHIONINE MITOCHONDRIAL CARRIER PROTEIN"/>
    <property type="match status" value="1"/>
</dbReference>
<evidence type="ECO:0000256" key="8">
    <source>
        <dbReference type="PROSITE-ProRule" id="PRU00282"/>
    </source>
</evidence>
<evidence type="ECO:0000256" key="3">
    <source>
        <dbReference type="ARBA" id="ARBA00022448"/>
    </source>
</evidence>
<evidence type="ECO:0000256" key="2">
    <source>
        <dbReference type="ARBA" id="ARBA00006375"/>
    </source>
</evidence>
<dbReference type="GO" id="GO:0055085">
    <property type="term" value="P:transmembrane transport"/>
    <property type="evidence" value="ECO:0007669"/>
    <property type="project" value="InterPro"/>
</dbReference>
<dbReference type="EMBL" id="CP000581">
    <property type="protein sequence ID" value="ABO93849.1"/>
    <property type="molecule type" value="Genomic_DNA"/>
</dbReference>
<reference evidence="10 11" key="1">
    <citation type="journal article" date="2007" name="Proc. Natl. Acad. Sci. U.S.A.">
        <title>The tiny eukaryote Ostreococcus provides genomic insights into the paradox of plankton speciation.</title>
        <authorList>
            <person name="Palenik B."/>
            <person name="Grimwood J."/>
            <person name="Aerts A."/>
            <person name="Rouze P."/>
            <person name="Salamov A."/>
            <person name="Putnam N."/>
            <person name="Dupont C."/>
            <person name="Jorgensen R."/>
            <person name="Derelle E."/>
            <person name="Rombauts S."/>
            <person name="Zhou K."/>
            <person name="Otillar R."/>
            <person name="Merchant S.S."/>
            <person name="Podell S."/>
            <person name="Gaasterland T."/>
            <person name="Napoli C."/>
            <person name="Gendler K."/>
            <person name="Manuell A."/>
            <person name="Tai V."/>
            <person name="Vallon O."/>
            <person name="Piganeau G."/>
            <person name="Jancek S."/>
            <person name="Heijde M."/>
            <person name="Jabbari K."/>
            <person name="Bowler C."/>
            <person name="Lohr M."/>
            <person name="Robbens S."/>
            <person name="Werner G."/>
            <person name="Dubchak I."/>
            <person name="Pazour G.J."/>
            <person name="Ren Q."/>
            <person name="Paulsen I."/>
            <person name="Delwiche C."/>
            <person name="Schmutz J."/>
            <person name="Rokhsar D."/>
            <person name="Van de Peer Y."/>
            <person name="Moreau H."/>
            <person name="Grigoriev I.V."/>
        </authorList>
    </citation>
    <scope>NUCLEOTIDE SEQUENCE [LARGE SCALE GENOMIC DNA]</scope>
    <source>
        <strain evidence="10 11">CCE9901</strain>
    </source>
</reference>
<evidence type="ECO:0000256" key="7">
    <source>
        <dbReference type="ARBA" id="ARBA00023136"/>
    </source>
</evidence>
<keyword evidence="7 8" id="KW-0472">Membrane</keyword>
<dbReference type="InterPro" id="IPR023395">
    <property type="entry name" value="MCP_dom_sf"/>
</dbReference>
<dbReference type="OrthoDB" id="415315at2759"/>
<dbReference type="PROSITE" id="PS50920">
    <property type="entry name" value="SOLCAR"/>
    <property type="match status" value="2"/>
</dbReference>